<accession>A0A2W5V5R0</accession>
<dbReference type="Proteomes" id="UP000249061">
    <property type="component" value="Unassembled WGS sequence"/>
</dbReference>
<dbReference type="EMBL" id="QFQP01000015">
    <property type="protein sequence ID" value="PZR11134.1"/>
    <property type="molecule type" value="Genomic_DNA"/>
</dbReference>
<keyword evidence="1" id="KW-0472">Membrane</keyword>
<gene>
    <name evidence="2" type="ORF">DI536_18530</name>
</gene>
<reference evidence="2 3" key="1">
    <citation type="submission" date="2017-08" db="EMBL/GenBank/DDBJ databases">
        <title>Infants hospitalized years apart are colonized by the same room-sourced microbial strains.</title>
        <authorList>
            <person name="Brooks B."/>
            <person name="Olm M.R."/>
            <person name="Firek B.A."/>
            <person name="Baker R."/>
            <person name="Thomas B.C."/>
            <person name="Morowitz M.J."/>
            <person name="Banfield J.F."/>
        </authorList>
    </citation>
    <scope>NUCLEOTIDE SEQUENCE [LARGE SCALE GENOMIC DNA]</scope>
    <source>
        <strain evidence="2">S2_003_000_R2_14</strain>
    </source>
</reference>
<keyword evidence="1" id="KW-1133">Transmembrane helix</keyword>
<sequence length="173" mass="18334">MEGLMASVILLVGMVGVFQGVIIASTQNSMANRRSRASAIAAELANALDAQGRQRLLTAGGLLTTAGGCAAGYPATLANYRGDFTGVPANFATFSVCYVDVDSVTGFNALTPAYSTEDRTVFKRVLAVYTDPNDPAIAYVGINVGWREYGSGRVVERFTALYDPVTNQTNVEF</sequence>
<evidence type="ECO:0000313" key="3">
    <source>
        <dbReference type="Proteomes" id="UP000249061"/>
    </source>
</evidence>
<keyword evidence="1" id="KW-0812">Transmembrane</keyword>
<protein>
    <submittedName>
        <fullName evidence="2">Prepilin cleavage protein</fullName>
    </submittedName>
</protein>
<organism evidence="2 3">
    <name type="scientific">Archangium gephyra</name>
    <dbReference type="NCBI Taxonomy" id="48"/>
    <lineage>
        <taxon>Bacteria</taxon>
        <taxon>Pseudomonadati</taxon>
        <taxon>Myxococcota</taxon>
        <taxon>Myxococcia</taxon>
        <taxon>Myxococcales</taxon>
        <taxon>Cystobacterineae</taxon>
        <taxon>Archangiaceae</taxon>
        <taxon>Archangium</taxon>
    </lineage>
</organism>
<dbReference type="AlphaFoldDB" id="A0A2W5V5R0"/>
<feature type="transmembrane region" description="Helical" evidence="1">
    <location>
        <begin position="6"/>
        <end position="26"/>
    </location>
</feature>
<comment type="caution">
    <text evidence="2">The sequence shown here is derived from an EMBL/GenBank/DDBJ whole genome shotgun (WGS) entry which is preliminary data.</text>
</comment>
<evidence type="ECO:0000313" key="2">
    <source>
        <dbReference type="EMBL" id="PZR11134.1"/>
    </source>
</evidence>
<name>A0A2W5V5R0_9BACT</name>
<evidence type="ECO:0000256" key="1">
    <source>
        <dbReference type="SAM" id="Phobius"/>
    </source>
</evidence>
<proteinExistence type="predicted"/>